<dbReference type="InterPro" id="IPR050229">
    <property type="entry name" value="GlpE_sulfurtransferase"/>
</dbReference>
<accession>A0A0X3VLM5</accession>
<evidence type="ECO:0000313" key="3">
    <source>
        <dbReference type="EMBL" id="KUL45683.1"/>
    </source>
</evidence>
<dbReference type="Pfam" id="PF00581">
    <property type="entry name" value="Rhodanese"/>
    <property type="match status" value="1"/>
</dbReference>
<dbReference type="PROSITE" id="PS50206">
    <property type="entry name" value="RHODANESE_3"/>
    <property type="match status" value="1"/>
</dbReference>
<dbReference type="CDD" id="cd00158">
    <property type="entry name" value="RHOD"/>
    <property type="match status" value="1"/>
</dbReference>
<organism evidence="3 4">
    <name type="scientific">Streptomyces violaceusniger</name>
    <dbReference type="NCBI Taxonomy" id="68280"/>
    <lineage>
        <taxon>Bacteria</taxon>
        <taxon>Bacillati</taxon>
        <taxon>Actinomycetota</taxon>
        <taxon>Actinomycetes</taxon>
        <taxon>Kitasatosporales</taxon>
        <taxon>Streptomycetaceae</taxon>
        <taxon>Streptomyces</taxon>
        <taxon>Streptomyces violaceusniger group</taxon>
    </lineage>
</organism>
<proteinExistence type="predicted"/>
<dbReference type="AlphaFoldDB" id="A0A0X3VLM5"/>
<protein>
    <recommendedName>
        <fullName evidence="2">Rhodanese domain-containing protein</fullName>
    </recommendedName>
</protein>
<evidence type="ECO:0000256" key="1">
    <source>
        <dbReference type="SAM" id="MobiDB-lite"/>
    </source>
</evidence>
<evidence type="ECO:0000259" key="2">
    <source>
        <dbReference type="PROSITE" id="PS50206"/>
    </source>
</evidence>
<dbReference type="PANTHER" id="PTHR43031">
    <property type="entry name" value="FAD-DEPENDENT OXIDOREDUCTASE"/>
    <property type="match status" value="1"/>
</dbReference>
<dbReference type="InterPro" id="IPR001763">
    <property type="entry name" value="Rhodanese-like_dom"/>
</dbReference>
<dbReference type="PANTHER" id="PTHR43031:SF7">
    <property type="entry name" value="NITRIC OXIDE REDUCTASE FLRD-NAD(+) REDUCTASE"/>
    <property type="match status" value="1"/>
</dbReference>
<comment type="caution">
    <text evidence="3">The sequence shown here is derived from an EMBL/GenBank/DDBJ whole genome shotgun (WGS) entry which is preliminary data.</text>
</comment>
<feature type="region of interest" description="Disordered" evidence="1">
    <location>
        <begin position="100"/>
        <end position="119"/>
    </location>
</feature>
<name>A0A0X3VLM5_STRVO</name>
<dbReference type="SUPFAM" id="SSF52821">
    <property type="entry name" value="Rhodanese/Cell cycle control phosphatase"/>
    <property type="match status" value="1"/>
</dbReference>
<dbReference type="Gene3D" id="3.30.70.100">
    <property type="match status" value="1"/>
</dbReference>
<dbReference type="InterPro" id="IPR036873">
    <property type="entry name" value="Rhodanese-like_dom_sf"/>
</dbReference>
<dbReference type="Gene3D" id="3.40.250.10">
    <property type="entry name" value="Rhodanese-like domain"/>
    <property type="match status" value="1"/>
</dbReference>
<reference evidence="4" key="1">
    <citation type="submission" date="2015-10" db="EMBL/GenBank/DDBJ databases">
        <authorList>
            <person name="Ju K.-S."/>
            <person name="Doroghazi J.R."/>
            <person name="Metcalf W.W."/>
        </authorList>
    </citation>
    <scope>NUCLEOTIDE SEQUENCE [LARGE SCALE GENOMIC DNA]</scope>
    <source>
        <strain evidence="4">NRRL F-8817</strain>
    </source>
</reference>
<evidence type="ECO:0000313" key="4">
    <source>
        <dbReference type="Proteomes" id="UP000053413"/>
    </source>
</evidence>
<sequence>MENRHVVIIPIEIDEEKEASYLAAWQDAAEVMAAQPGFIRTYMFRTIVPGSKFSLVNVAEWESTRHWEEAMNVCPMMGQQIAVVHASNYEAIRTVLPTQSLSSGDGRMPADLSPAEARRRAEDGQLTLVDVREDDEWAARHPAGAVHAALSTLPASLSDLPDGPLAFVCRTGNRSAQGGVQAIRAGRSSVYSVAGGLEAWEAAGLPVVLPESESAENNGDRVADAVREG</sequence>
<dbReference type="OrthoDB" id="9795593at2"/>
<feature type="domain" description="Rhodanese" evidence="2">
    <location>
        <begin position="122"/>
        <end position="209"/>
    </location>
</feature>
<dbReference type="RefSeq" id="WP_059148149.1">
    <property type="nucleotide sequence ID" value="NZ_LLZJ01000400.1"/>
</dbReference>
<dbReference type="EMBL" id="LLZJ01000400">
    <property type="protein sequence ID" value="KUL45683.1"/>
    <property type="molecule type" value="Genomic_DNA"/>
</dbReference>
<dbReference type="InterPro" id="IPR007138">
    <property type="entry name" value="ABM_dom"/>
</dbReference>
<dbReference type="InterPro" id="IPR011008">
    <property type="entry name" value="Dimeric_a/b-barrel"/>
</dbReference>
<gene>
    <name evidence="3" type="ORF">ADL28_36865</name>
</gene>
<dbReference type="Pfam" id="PF03992">
    <property type="entry name" value="ABM"/>
    <property type="match status" value="1"/>
</dbReference>
<dbReference type="Proteomes" id="UP000053413">
    <property type="component" value="Unassembled WGS sequence"/>
</dbReference>
<dbReference type="SUPFAM" id="SSF54909">
    <property type="entry name" value="Dimeric alpha+beta barrel"/>
    <property type="match status" value="1"/>
</dbReference>
<dbReference type="SMART" id="SM00450">
    <property type="entry name" value="RHOD"/>
    <property type="match status" value="1"/>
</dbReference>